<name>B1ZRZ8_OPITP</name>
<accession>B1ZRZ8</accession>
<evidence type="ECO:0000256" key="4">
    <source>
        <dbReference type="ARBA" id="ARBA00022840"/>
    </source>
</evidence>
<dbReference type="HOGENOM" id="CLU_007799_1_0_0"/>
<keyword evidence="5" id="KW-0812">Transmembrane</keyword>
<protein>
    <submittedName>
        <fullName evidence="7">Serine/threonine protein kinase</fullName>
    </submittedName>
</protein>
<dbReference type="SMART" id="SM00220">
    <property type="entry name" value="S_TKc"/>
    <property type="match status" value="1"/>
</dbReference>
<gene>
    <name evidence="7" type="ordered locus">Oter_1389</name>
</gene>
<organism evidence="7 8">
    <name type="scientific">Opitutus terrae (strain DSM 11246 / JCM 15787 / PB90-1)</name>
    <dbReference type="NCBI Taxonomy" id="452637"/>
    <lineage>
        <taxon>Bacteria</taxon>
        <taxon>Pseudomonadati</taxon>
        <taxon>Verrucomicrobiota</taxon>
        <taxon>Opitutia</taxon>
        <taxon>Opitutales</taxon>
        <taxon>Opitutaceae</taxon>
        <taxon>Opitutus</taxon>
    </lineage>
</organism>
<dbReference type="Gene3D" id="1.10.510.10">
    <property type="entry name" value="Transferase(Phosphotransferase) domain 1"/>
    <property type="match status" value="1"/>
</dbReference>
<evidence type="ECO:0000256" key="3">
    <source>
        <dbReference type="ARBA" id="ARBA00022777"/>
    </source>
</evidence>
<dbReference type="eggNOG" id="COG0515">
    <property type="taxonomic scope" value="Bacteria"/>
</dbReference>
<proteinExistence type="predicted"/>
<dbReference type="PROSITE" id="PS00108">
    <property type="entry name" value="PROTEIN_KINASE_ST"/>
    <property type="match status" value="1"/>
</dbReference>
<keyword evidence="1" id="KW-0808">Transferase</keyword>
<dbReference type="SUPFAM" id="SSF56112">
    <property type="entry name" value="Protein kinase-like (PK-like)"/>
    <property type="match status" value="1"/>
</dbReference>
<dbReference type="PROSITE" id="PS50011">
    <property type="entry name" value="PROTEIN_KINASE_DOM"/>
    <property type="match status" value="1"/>
</dbReference>
<dbReference type="Gene3D" id="3.30.200.20">
    <property type="entry name" value="Phosphorylase Kinase, domain 1"/>
    <property type="match status" value="1"/>
</dbReference>
<reference evidence="7 8" key="1">
    <citation type="journal article" date="2011" name="J. Bacteriol.">
        <title>Genome sequence of the verrucomicrobium Opitutus terrae PB90-1, an abundant inhabitant of rice paddy soil ecosystems.</title>
        <authorList>
            <person name="van Passel M.W."/>
            <person name="Kant R."/>
            <person name="Palva A."/>
            <person name="Copeland A."/>
            <person name="Lucas S."/>
            <person name="Lapidus A."/>
            <person name="Glavina del Rio T."/>
            <person name="Pitluck S."/>
            <person name="Goltsman E."/>
            <person name="Clum A."/>
            <person name="Sun H."/>
            <person name="Schmutz J."/>
            <person name="Larimer F.W."/>
            <person name="Land M.L."/>
            <person name="Hauser L."/>
            <person name="Kyrpides N."/>
            <person name="Mikhailova N."/>
            <person name="Richardson P.P."/>
            <person name="Janssen P.H."/>
            <person name="de Vos W.M."/>
            <person name="Smidt H."/>
        </authorList>
    </citation>
    <scope>NUCLEOTIDE SEQUENCE [LARGE SCALE GENOMIC DNA]</scope>
    <source>
        <strain evidence="8">DSM 11246 / JCM 15787 / PB90-1</strain>
    </source>
</reference>
<dbReference type="InterPro" id="IPR008271">
    <property type="entry name" value="Ser/Thr_kinase_AS"/>
</dbReference>
<keyword evidence="4" id="KW-0067">ATP-binding</keyword>
<dbReference type="PANTHER" id="PTHR43289:SF6">
    <property type="entry name" value="SERINE_THREONINE-PROTEIN KINASE NEKL-3"/>
    <property type="match status" value="1"/>
</dbReference>
<dbReference type="RefSeq" id="WP_012374212.1">
    <property type="nucleotide sequence ID" value="NC_010571.1"/>
</dbReference>
<dbReference type="Gene3D" id="1.25.40.10">
    <property type="entry name" value="Tetratricopeptide repeat domain"/>
    <property type="match status" value="1"/>
</dbReference>
<dbReference type="STRING" id="452637.Oter_1389"/>
<dbReference type="SUPFAM" id="SSF48452">
    <property type="entry name" value="TPR-like"/>
    <property type="match status" value="1"/>
</dbReference>
<dbReference type="PANTHER" id="PTHR43289">
    <property type="entry name" value="MITOGEN-ACTIVATED PROTEIN KINASE KINASE KINASE 20-RELATED"/>
    <property type="match status" value="1"/>
</dbReference>
<keyword evidence="5" id="KW-0472">Membrane</keyword>
<feature type="transmembrane region" description="Helical" evidence="5">
    <location>
        <begin position="432"/>
        <end position="456"/>
    </location>
</feature>
<dbReference type="InterPro" id="IPR000719">
    <property type="entry name" value="Prot_kinase_dom"/>
</dbReference>
<keyword evidence="3 7" id="KW-0418">Kinase</keyword>
<evidence type="ECO:0000256" key="1">
    <source>
        <dbReference type="ARBA" id="ARBA00022679"/>
    </source>
</evidence>
<dbReference type="GO" id="GO:0004674">
    <property type="term" value="F:protein serine/threonine kinase activity"/>
    <property type="evidence" value="ECO:0007669"/>
    <property type="project" value="UniProtKB-KW"/>
</dbReference>
<evidence type="ECO:0000313" key="7">
    <source>
        <dbReference type="EMBL" id="ACB74674.1"/>
    </source>
</evidence>
<dbReference type="Proteomes" id="UP000007013">
    <property type="component" value="Chromosome"/>
</dbReference>
<dbReference type="Pfam" id="PF00069">
    <property type="entry name" value="Pkinase"/>
    <property type="match status" value="1"/>
</dbReference>
<dbReference type="InterPro" id="IPR011990">
    <property type="entry name" value="TPR-like_helical_dom_sf"/>
</dbReference>
<dbReference type="AlphaFoldDB" id="B1ZRZ8"/>
<evidence type="ECO:0000259" key="6">
    <source>
        <dbReference type="PROSITE" id="PS50011"/>
    </source>
</evidence>
<dbReference type="KEGG" id="ote:Oter_1389"/>
<dbReference type="EMBL" id="CP001032">
    <property type="protein sequence ID" value="ACB74674.1"/>
    <property type="molecule type" value="Genomic_DNA"/>
</dbReference>
<dbReference type="GO" id="GO:0005524">
    <property type="term" value="F:ATP binding"/>
    <property type="evidence" value="ECO:0007669"/>
    <property type="project" value="UniProtKB-KW"/>
</dbReference>
<evidence type="ECO:0000256" key="5">
    <source>
        <dbReference type="SAM" id="Phobius"/>
    </source>
</evidence>
<feature type="domain" description="Protein kinase" evidence="6">
    <location>
        <begin position="109"/>
        <end position="413"/>
    </location>
</feature>
<evidence type="ECO:0000256" key="2">
    <source>
        <dbReference type="ARBA" id="ARBA00022741"/>
    </source>
</evidence>
<keyword evidence="8" id="KW-1185">Reference proteome</keyword>
<keyword evidence="5" id="KW-1133">Transmembrane helix</keyword>
<dbReference type="InterPro" id="IPR011009">
    <property type="entry name" value="Kinase-like_dom_sf"/>
</dbReference>
<evidence type="ECO:0000313" key="8">
    <source>
        <dbReference type="Proteomes" id="UP000007013"/>
    </source>
</evidence>
<keyword evidence="2" id="KW-0547">Nucleotide-binding</keyword>
<dbReference type="CDD" id="cd14014">
    <property type="entry name" value="STKc_PknB_like"/>
    <property type="match status" value="1"/>
</dbReference>
<keyword evidence="7" id="KW-0723">Serine/threonine-protein kinase</keyword>
<sequence>MQANPRVTVGPGNAAKTVTQREEELFDAARALPERQRSAYLDQACGSDAALRRRLDELLTSVQQADAFFAEGTSLVTATRLSQTPLRNTGDRPADSLGEEPIGTRIGRYKLLEKIGEGGCGVVYMAEQEEPVHRRVALKIIKLGMETKSVIARFEAERQALAMMDHPNIARVFDAGATDRGPPYFIMELVRGVQITKYCDQHRLDTRARLDLFIQICHAIQHAHQKGIIHGDVKPSNIMVALHDGRPMPKVIDFGIAKATEARLTEKFLLSAYAQLVGTPAYMSPEQAELGGVDIDTRSDIYSLGVLLYELLTGRTPFDAKELLASGLDEMRKTLREREPARPSAKLAGLAPEDARAVAQARATDPGRLAAVLRGDLDWIVMKALEKDRSRRYETANGLAMDVERHLDNEPVVARPPSWSYRSLKLMRRNRGVFVGVGAVGLALILGLGTSTWLFLKEREARQRAVAAEQQQMRLRHEAEVREKITQAALLVTQDKLQQADALLSDLRLTEATIEGAAVLRSLGEWHALQNRWGHAAERFLRVLQINQLDGPDVSSMDYLECGPALLEANDLVSYERFRTEAIARFATTRTVFSDRVVKISLLKPANAALLESLQPLVAGMEQSFAAAQAAGDSFTAAWRAMAVSLLEYRRGDYAAAARWSEQCLGYLEENPPRTATAQLILAMAYYQLGRSGEAAAQLAAAEESIESRFKGPMSRGSPIKGFWFDWMFARILEREAKGLIHGSSSGEATQS</sequence>